<keyword evidence="1" id="KW-0732">Signal</keyword>
<feature type="chain" id="PRO_5045712474" evidence="1">
    <location>
        <begin position="25"/>
        <end position="63"/>
    </location>
</feature>
<dbReference type="Proteomes" id="UP001501442">
    <property type="component" value="Unassembled WGS sequence"/>
</dbReference>
<feature type="signal peptide" evidence="1">
    <location>
        <begin position="1"/>
        <end position="24"/>
    </location>
</feature>
<name>A0ABP8UQ91_9ACTN</name>
<protein>
    <submittedName>
        <fullName evidence="2">Uncharacterized protein</fullName>
    </submittedName>
</protein>
<proteinExistence type="predicted"/>
<comment type="caution">
    <text evidence="2">The sequence shown here is derived from an EMBL/GenBank/DDBJ whole genome shotgun (WGS) entry which is preliminary data.</text>
</comment>
<gene>
    <name evidence="2" type="ORF">GCM10023196_088150</name>
</gene>
<dbReference type="RefSeq" id="WP_345439799.1">
    <property type="nucleotide sequence ID" value="NZ_BAABHK010000018.1"/>
</dbReference>
<accession>A0ABP8UQ91</accession>
<evidence type="ECO:0000313" key="3">
    <source>
        <dbReference type="Proteomes" id="UP001501442"/>
    </source>
</evidence>
<reference evidence="3" key="1">
    <citation type="journal article" date="2019" name="Int. J. Syst. Evol. Microbiol.">
        <title>The Global Catalogue of Microorganisms (GCM) 10K type strain sequencing project: providing services to taxonomists for standard genome sequencing and annotation.</title>
        <authorList>
            <consortium name="The Broad Institute Genomics Platform"/>
            <consortium name="The Broad Institute Genome Sequencing Center for Infectious Disease"/>
            <person name="Wu L."/>
            <person name="Ma J."/>
        </authorList>
    </citation>
    <scope>NUCLEOTIDE SEQUENCE [LARGE SCALE GENOMIC DNA]</scope>
    <source>
        <strain evidence="3">JCM 17939</strain>
    </source>
</reference>
<dbReference type="EMBL" id="BAABHK010000018">
    <property type="protein sequence ID" value="GAA4636832.1"/>
    <property type="molecule type" value="Genomic_DNA"/>
</dbReference>
<evidence type="ECO:0000313" key="2">
    <source>
        <dbReference type="EMBL" id="GAA4636832.1"/>
    </source>
</evidence>
<organism evidence="2 3">
    <name type="scientific">Actinoallomurus vinaceus</name>
    <dbReference type="NCBI Taxonomy" id="1080074"/>
    <lineage>
        <taxon>Bacteria</taxon>
        <taxon>Bacillati</taxon>
        <taxon>Actinomycetota</taxon>
        <taxon>Actinomycetes</taxon>
        <taxon>Streptosporangiales</taxon>
        <taxon>Thermomonosporaceae</taxon>
        <taxon>Actinoallomurus</taxon>
    </lineage>
</organism>
<evidence type="ECO:0000256" key="1">
    <source>
        <dbReference type="SAM" id="SignalP"/>
    </source>
</evidence>
<keyword evidence="3" id="KW-1185">Reference proteome</keyword>
<sequence>MLKKTIAALSLAAAAAIVAQPAYAAASLPTTGTHTQVVSLGAFPTPLMAPMDDGSPTGGVGRR</sequence>